<name>A0ABN2SCV8_9ACTN</name>
<proteinExistence type="predicted"/>
<gene>
    <name evidence="3" type="ORF">GCM10009799_06580</name>
</gene>
<evidence type="ECO:0000313" key="4">
    <source>
        <dbReference type="Proteomes" id="UP001501585"/>
    </source>
</evidence>
<accession>A0ABN2SCV8</accession>
<protein>
    <recommendedName>
        <fullName evidence="5">Integral membrane protein</fullName>
    </recommendedName>
</protein>
<feature type="region of interest" description="Disordered" evidence="1">
    <location>
        <begin position="149"/>
        <end position="181"/>
    </location>
</feature>
<keyword evidence="2" id="KW-1133">Transmembrane helix</keyword>
<feature type="transmembrane region" description="Helical" evidence="2">
    <location>
        <begin position="111"/>
        <end position="135"/>
    </location>
</feature>
<feature type="transmembrane region" description="Helical" evidence="2">
    <location>
        <begin position="25"/>
        <end position="43"/>
    </location>
</feature>
<keyword evidence="4" id="KW-1185">Reference proteome</keyword>
<reference evidence="3 4" key="1">
    <citation type="journal article" date="2019" name="Int. J. Syst. Evol. Microbiol.">
        <title>The Global Catalogue of Microorganisms (GCM) 10K type strain sequencing project: providing services to taxonomists for standard genome sequencing and annotation.</title>
        <authorList>
            <consortium name="The Broad Institute Genomics Platform"/>
            <consortium name="The Broad Institute Genome Sequencing Center for Infectious Disease"/>
            <person name="Wu L."/>
            <person name="Ma J."/>
        </authorList>
    </citation>
    <scope>NUCLEOTIDE SEQUENCE [LARGE SCALE GENOMIC DNA]</scope>
    <source>
        <strain evidence="3 4">JCM 15313</strain>
    </source>
</reference>
<evidence type="ECO:0000256" key="1">
    <source>
        <dbReference type="SAM" id="MobiDB-lite"/>
    </source>
</evidence>
<keyword evidence="2" id="KW-0812">Transmembrane</keyword>
<keyword evidence="2" id="KW-0472">Membrane</keyword>
<evidence type="ECO:0000313" key="3">
    <source>
        <dbReference type="EMBL" id="GAA1983860.1"/>
    </source>
</evidence>
<comment type="caution">
    <text evidence="3">The sequence shown here is derived from an EMBL/GenBank/DDBJ whole genome shotgun (WGS) entry which is preliminary data.</text>
</comment>
<sequence length="199" mass="20762">MLAVACTGLAWGGHALWAGSPVALGAFVPATVLMAMLLARFTLCQRGFGEIFTVLAAAQVGLHLVFHSLSAVSPTVAAGHAAHTATPHQSAPLTHALGPLGVSPGMLAGHLWAALLAAALLAYGELCLWTLLRLLTAALPALLRPAVRPIPGPRTGAPDPTPARRSPRMLRRERTRGPPLPAERLQLAIDALRARPHTI</sequence>
<dbReference type="Proteomes" id="UP001501585">
    <property type="component" value="Unassembled WGS sequence"/>
</dbReference>
<evidence type="ECO:0008006" key="5">
    <source>
        <dbReference type="Google" id="ProtNLM"/>
    </source>
</evidence>
<dbReference type="EMBL" id="BAAAPC010000002">
    <property type="protein sequence ID" value="GAA1983860.1"/>
    <property type="molecule type" value="Genomic_DNA"/>
</dbReference>
<feature type="transmembrane region" description="Helical" evidence="2">
    <location>
        <begin position="48"/>
        <end position="66"/>
    </location>
</feature>
<organism evidence="3 4">
    <name type="scientific">Nocardiopsis rhodophaea</name>
    <dbReference type="NCBI Taxonomy" id="280238"/>
    <lineage>
        <taxon>Bacteria</taxon>
        <taxon>Bacillati</taxon>
        <taxon>Actinomycetota</taxon>
        <taxon>Actinomycetes</taxon>
        <taxon>Streptosporangiales</taxon>
        <taxon>Nocardiopsidaceae</taxon>
        <taxon>Nocardiopsis</taxon>
    </lineage>
</organism>
<evidence type="ECO:0000256" key="2">
    <source>
        <dbReference type="SAM" id="Phobius"/>
    </source>
</evidence>